<dbReference type="SUPFAM" id="SSF54695">
    <property type="entry name" value="POZ domain"/>
    <property type="match status" value="1"/>
</dbReference>
<name>A0A6A5QG80_AMPQU</name>
<dbReference type="PANTHER" id="PTHR47843">
    <property type="entry name" value="BTB DOMAIN-CONTAINING PROTEIN-RELATED"/>
    <property type="match status" value="1"/>
</dbReference>
<gene>
    <name evidence="2" type="ORF">BDU57DRAFT_558026</name>
</gene>
<dbReference type="CDD" id="cd18186">
    <property type="entry name" value="BTB_POZ_ZBTB_KLHL-like"/>
    <property type="match status" value="1"/>
</dbReference>
<accession>A0A6A5QG80</accession>
<dbReference type="AlphaFoldDB" id="A0A6A5QG80"/>
<dbReference type="Pfam" id="PF00651">
    <property type="entry name" value="BTB"/>
    <property type="match status" value="1"/>
</dbReference>
<organism evidence="2 3">
    <name type="scientific">Ampelomyces quisqualis</name>
    <name type="common">Powdery mildew agent</name>
    <dbReference type="NCBI Taxonomy" id="50730"/>
    <lineage>
        <taxon>Eukaryota</taxon>
        <taxon>Fungi</taxon>
        <taxon>Dikarya</taxon>
        <taxon>Ascomycota</taxon>
        <taxon>Pezizomycotina</taxon>
        <taxon>Dothideomycetes</taxon>
        <taxon>Pleosporomycetidae</taxon>
        <taxon>Pleosporales</taxon>
        <taxon>Pleosporineae</taxon>
        <taxon>Phaeosphaeriaceae</taxon>
        <taxon>Ampelomyces</taxon>
    </lineage>
</organism>
<dbReference type="PROSITE" id="PS50097">
    <property type="entry name" value="BTB"/>
    <property type="match status" value="1"/>
</dbReference>
<dbReference type="EMBL" id="ML979137">
    <property type="protein sequence ID" value="KAF1914382.1"/>
    <property type="molecule type" value="Genomic_DNA"/>
</dbReference>
<proteinExistence type="predicted"/>
<keyword evidence="3" id="KW-1185">Reference proteome</keyword>
<dbReference type="InterPro" id="IPR000210">
    <property type="entry name" value="BTB/POZ_dom"/>
</dbReference>
<dbReference type="Proteomes" id="UP000800096">
    <property type="component" value="Unassembled WGS sequence"/>
</dbReference>
<reference evidence="2" key="1">
    <citation type="journal article" date="2020" name="Stud. Mycol.">
        <title>101 Dothideomycetes genomes: a test case for predicting lifestyles and emergence of pathogens.</title>
        <authorList>
            <person name="Haridas S."/>
            <person name="Albert R."/>
            <person name="Binder M."/>
            <person name="Bloem J."/>
            <person name="Labutti K."/>
            <person name="Salamov A."/>
            <person name="Andreopoulos B."/>
            <person name="Baker S."/>
            <person name="Barry K."/>
            <person name="Bills G."/>
            <person name="Bluhm B."/>
            <person name="Cannon C."/>
            <person name="Castanera R."/>
            <person name="Culley D."/>
            <person name="Daum C."/>
            <person name="Ezra D."/>
            <person name="Gonzalez J."/>
            <person name="Henrissat B."/>
            <person name="Kuo A."/>
            <person name="Liang C."/>
            <person name="Lipzen A."/>
            <person name="Lutzoni F."/>
            <person name="Magnuson J."/>
            <person name="Mondo S."/>
            <person name="Nolan M."/>
            <person name="Ohm R."/>
            <person name="Pangilinan J."/>
            <person name="Park H.-J."/>
            <person name="Ramirez L."/>
            <person name="Alfaro M."/>
            <person name="Sun H."/>
            <person name="Tritt A."/>
            <person name="Yoshinaga Y."/>
            <person name="Zwiers L.-H."/>
            <person name="Turgeon B."/>
            <person name="Goodwin S."/>
            <person name="Spatafora J."/>
            <person name="Crous P."/>
            <person name="Grigoriev I."/>
        </authorList>
    </citation>
    <scope>NUCLEOTIDE SEQUENCE</scope>
    <source>
        <strain evidence="2">HMLAC05119</strain>
    </source>
</reference>
<evidence type="ECO:0000259" key="1">
    <source>
        <dbReference type="PROSITE" id="PS50097"/>
    </source>
</evidence>
<evidence type="ECO:0000313" key="3">
    <source>
        <dbReference type="Proteomes" id="UP000800096"/>
    </source>
</evidence>
<feature type="domain" description="BTB" evidence="1">
    <location>
        <begin position="19"/>
        <end position="91"/>
    </location>
</feature>
<sequence>MDAPYCNQTTKRPSPDNFESVILIVVGSGTKETSFQVHAGLLKHYSSYFRNALKESWVEGETKIVRLAADEPANFKTFFHWLYSGKLYYTLTPEGKVPFSDTKICSLYVFGDARGIPEFCNAAVDLLFVRFAHEWAYPATPLRYVYDNTSANSKLRKLLVDLSVGTFAFSDLRSYESRYPKDFLVDVVLRSRELKTWPGNFEDKKRYLDGKRSQLCNYHDHKSPHITRDG</sequence>
<dbReference type="InterPro" id="IPR011333">
    <property type="entry name" value="SKP1/BTB/POZ_sf"/>
</dbReference>
<protein>
    <recommendedName>
        <fullName evidence="1">BTB domain-containing protein</fullName>
    </recommendedName>
</protein>
<dbReference type="Gene3D" id="3.30.710.10">
    <property type="entry name" value="Potassium Channel Kv1.1, Chain A"/>
    <property type="match status" value="1"/>
</dbReference>
<dbReference type="OrthoDB" id="194443at2759"/>
<dbReference type="PANTHER" id="PTHR47843:SF2">
    <property type="entry name" value="BTB DOMAIN-CONTAINING PROTEIN"/>
    <property type="match status" value="1"/>
</dbReference>
<evidence type="ECO:0000313" key="2">
    <source>
        <dbReference type="EMBL" id="KAF1914382.1"/>
    </source>
</evidence>